<accession>A0A7I5EEN3</accession>
<dbReference type="Proteomes" id="UP000025227">
    <property type="component" value="Unplaced"/>
</dbReference>
<keyword evidence="4 13" id="KW-0894">Sodium channel</keyword>
<keyword evidence="7" id="KW-0915">Sodium</keyword>
<evidence type="ECO:0000256" key="11">
    <source>
        <dbReference type="ARBA" id="ARBA00023201"/>
    </source>
</evidence>
<evidence type="ECO:0000256" key="8">
    <source>
        <dbReference type="ARBA" id="ARBA00023065"/>
    </source>
</evidence>
<dbReference type="AlphaFoldDB" id="A0A7I5EEN3"/>
<keyword evidence="8 13" id="KW-0406">Ion transport</keyword>
<sequence length="527" mass="59647">MPTVSSLLQNARVCMHFPEPQKQCSCHLNDPPPWTGEIHGLSQALLSETTSLKVFWWIVMIVCIICGSVTTTLVILEYVDGPTATSTTIRLVESLELPAITICPKVPDAFNATGILGDIRVSFPKIDDATALDLIRFFVGGNGLENMDDLSYFNRTYMSFLNQLYKTWSNGYTTDEFFHLIQQKYGYVCDELFRECQMAGKIMNCCNDLFVRQVVMRRGICFQTRKFVNQTEADDIGRLILSLKAPPSITSPYYNYTQPQIIVYVTDNFEHVVDFPRFYLYPNEWNRMRFTARYIALIENQDVCTQRIFGKDAECVIRKWLLSNIVYPFNCTLSYLTKIGGLPPTTGVCKPELIADNYYNSIQLVWNSMNVQEECIPGCHRWDYQTSLQQSQTLVPFPDYTFNLEASFNDLQYEYVREVYTTSVPGFMSQIGGQFGFFLGLSIITLLQMILYGLHFIVTTVADKAKRVYAISTSFLYSDSGGKEDAGSAAVTHDGVAVISGRSLDGSAPRRLLNGSASGRIPFTFDM</sequence>
<name>A0A7I5EEN3_HAECO</name>
<evidence type="ECO:0000256" key="12">
    <source>
        <dbReference type="ARBA" id="ARBA00023303"/>
    </source>
</evidence>
<keyword evidence="5 13" id="KW-0812">Transmembrane</keyword>
<dbReference type="Pfam" id="PF00858">
    <property type="entry name" value="ASC"/>
    <property type="match status" value="1"/>
</dbReference>
<dbReference type="GO" id="GO:0005886">
    <property type="term" value="C:plasma membrane"/>
    <property type="evidence" value="ECO:0007669"/>
    <property type="project" value="TreeGrafter"/>
</dbReference>
<evidence type="ECO:0000256" key="5">
    <source>
        <dbReference type="ARBA" id="ARBA00022692"/>
    </source>
</evidence>
<keyword evidence="6 14" id="KW-1133">Transmembrane helix</keyword>
<protein>
    <submittedName>
        <fullName evidence="16">Na+ channel domain containing protein</fullName>
    </submittedName>
</protein>
<dbReference type="OrthoDB" id="5851074at2759"/>
<dbReference type="PRINTS" id="PR01078">
    <property type="entry name" value="AMINACHANNEL"/>
</dbReference>
<keyword evidence="3 13" id="KW-0813">Transport</keyword>
<dbReference type="Gene3D" id="1.10.287.770">
    <property type="entry name" value="YojJ-like"/>
    <property type="match status" value="1"/>
</dbReference>
<keyword evidence="12 13" id="KW-0407">Ion channel</keyword>
<evidence type="ECO:0000256" key="3">
    <source>
        <dbReference type="ARBA" id="ARBA00022448"/>
    </source>
</evidence>
<evidence type="ECO:0000256" key="14">
    <source>
        <dbReference type="SAM" id="Phobius"/>
    </source>
</evidence>
<dbReference type="OMA" id="VMRRGIC"/>
<dbReference type="PANTHER" id="PTHR11690:SF1">
    <property type="entry name" value="DEGENERIN LIKE"/>
    <property type="match status" value="1"/>
</dbReference>
<feature type="transmembrane region" description="Helical" evidence="14">
    <location>
        <begin position="435"/>
        <end position="458"/>
    </location>
</feature>
<dbReference type="GO" id="GO:0015280">
    <property type="term" value="F:ligand-gated sodium channel activity"/>
    <property type="evidence" value="ECO:0007669"/>
    <property type="project" value="TreeGrafter"/>
</dbReference>
<keyword evidence="15" id="KW-1185">Reference proteome</keyword>
<evidence type="ECO:0000256" key="9">
    <source>
        <dbReference type="ARBA" id="ARBA00023136"/>
    </source>
</evidence>
<keyword evidence="10" id="KW-0325">Glycoprotein</keyword>
<dbReference type="InterPro" id="IPR001873">
    <property type="entry name" value="ENaC"/>
</dbReference>
<evidence type="ECO:0000256" key="1">
    <source>
        <dbReference type="ARBA" id="ARBA00004141"/>
    </source>
</evidence>
<reference evidence="16" key="1">
    <citation type="submission" date="2020-12" db="UniProtKB">
        <authorList>
            <consortium name="WormBaseParasite"/>
        </authorList>
    </citation>
    <scope>IDENTIFICATION</scope>
    <source>
        <strain evidence="16">MHco3</strain>
    </source>
</reference>
<organism evidence="15 16">
    <name type="scientific">Haemonchus contortus</name>
    <name type="common">Barber pole worm</name>
    <dbReference type="NCBI Taxonomy" id="6289"/>
    <lineage>
        <taxon>Eukaryota</taxon>
        <taxon>Metazoa</taxon>
        <taxon>Ecdysozoa</taxon>
        <taxon>Nematoda</taxon>
        <taxon>Chromadorea</taxon>
        <taxon>Rhabditida</taxon>
        <taxon>Rhabditina</taxon>
        <taxon>Rhabditomorpha</taxon>
        <taxon>Strongyloidea</taxon>
        <taxon>Trichostrongylidae</taxon>
        <taxon>Haemonchus</taxon>
    </lineage>
</organism>
<evidence type="ECO:0000313" key="15">
    <source>
        <dbReference type="Proteomes" id="UP000025227"/>
    </source>
</evidence>
<feature type="transmembrane region" description="Helical" evidence="14">
    <location>
        <begin position="54"/>
        <end position="76"/>
    </location>
</feature>
<evidence type="ECO:0000256" key="13">
    <source>
        <dbReference type="RuleBase" id="RU000679"/>
    </source>
</evidence>
<comment type="subcellular location">
    <subcellularLocation>
        <location evidence="1">Membrane</location>
        <topology evidence="1">Multi-pass membrane protein</topology>
    </subcellularLocation>
</comment>
<comment type="similarity">
    <text evidence="2 13">Belongs to the amiloride-sensitive sodium channel (TC 1.A.6) family.</text>
</comment>
<keyword evidence="9 14" id="KW-0472">Membrane</keyword>
<evidence type="ECO:0000256" key="2">
    <source>
        <dbReference type="ARBA" id="ARBA00007193"/>
    </source>
</evidence>
<evidence type="ECO:0000256" key="10">
    <source>
        <dbReference type="ARBA" id="ARBA00023180"/>
    </source>
</evidence>
<evidence type="ECO:0000256" key="4">
    <source>
        <dbReference type="ARBA" id="ARBA00022461"/>
    </source>
</evidence>
<proteinExistence type="inferred from homology"/>
<evidence type="ECO:0000256" key="7">
    <source>
        <dbReference type="ARBA" id="ARBA00023053"/>
    </source>
</evidence>
<evidence type="ECO:0000256" key="6">
    <source>
        <dbReference type="ARBA" id="ARBA00022989"/>
    </source>
</evidence>
<dbReference type="WBParaSite" id="HCON_00189300-00001">
    <property type="protein sequence ID" value="HCON_00189300-00001"/>
    <property type="gene ID" value="HCON_00189300"/>
</dbReference>
<dbReference type="PANTHER" id="PTHR11690">
    <property type="entry name" value="AMILORIDE-SENSITIVE SODIUM CHANNEL-RELATED"/>
    <property type="match status" value="1"/>
</dbReference>
<evidence type="ECO:0000313" key="16">
    <source>
        <dbReference type="WBParaSite" id="HCON_00189300-00001"/>
    </source>
</evidence>
<keyword evidence="11 13" id="KW-0739">Sodium transport</keyword>